<dbReference type="eggNOG" id="KOG0682">
    <property type="taxonomic scope" value="Eukaryota"/>
</dbReference>
<evidence type="ECO:0000256" key="6">
    <source>
        <dbReference type="ARBA" id="ARBA00023136"/>
    </source>
</evidence>
<feature type="transmembrane region" description="Helical" evidence="8">
    <location>
        <begin position="297"/>
        <end position="317"/>
    </location>
</feature>
<reference evidence="10 11" key="1">
    <citation type="submission" date="2010-05" db="EMBL/GenBank/DDBJ databases">
        <title>The Genome Sequence of Thecamonas trahens ATCC 50062.</title>
        <authorList>
            <consortium name="The Broad Institute Genome Sequencing Platform"/>
            <person name="Russ C."/>
            <person name="Cuomo C."/>
            <person name="Shea T."/>
            <person name="Young S.K."/>
            <person name="Zeng Q."/>
            <person name="Koehrsen M."/>
            <person name="Haas B."/>
            <person name="Borodovsky M."/>
            <person name="Guigo R."/>
            <person name="Alvarado L."/>
            <person name="Berlin A."/>
            <person name="Bochicchio J."/>
            <person name="Borenstein D."/>
            <person name="Chapman S."/>
            <person name="Chen Z."/>
            <person name="Freedman E."/>
            <person name="Gellesch M."/>
            <person name="Goldberg J."/>
            <person name="Griggs A."/>
            <person name="Gujja S."/>
            <person name="Heilman E."/>
            <person name="Heiman D."/>
            <person name="Hepburn T."/>
            <person name="Howarth C."/>
            <person name="Jen D."/>
            <person name="Larson L."/>
            <person name="Mehta T."/>
            <person name="Park D."/>
            <person name="Pearson M."/>
            <person name="Roberts A."/>
            <person name="Saif S."/>
            <person name="Shenoy N."/>
            <person name="Sisk P."/>
            <person name="Stolte C."/>
            <person name="Sykes S."/>
            <person name="Thomson T."/>
            <person name="Walk T."/>
            <person name="White J."/>
            <person name="Yandava C."/>
            <person name="Burger G."/>
            <person name="Gray M.W."/>
            <person name="Holland P.W.H."/>
            <person name="King N."/>
            <person name="Lang F.B.F."/>
            <person name="Roger A.J."/>
            <person name="Ruiz-Trillo I."/>
            <person name="Lander E."/>
            <person name="Nusbaum C."/>
        </authorList>
    </citation>
    <scope>NUCLEOTIDE SEQUENCE [LARGE SCALE GENOMIC DNA]</scope>
    <source>
        <strain evidence="10 11">ATCC 50062</strain>
    </source>
</reference>
<evidence type="ECO:0000256" key="2">
    <source>
        <dbReference type="ARBA" id="ARBA00005887"/>
    </source>
</evidence>
<dbReference type="Proteomes" id="UP000054408">
    <property type="component" value="Unassembled WGS sequence"/>
</dbReference>
<dbReference type="Gene3D" id="1.10.3430.10">
    <property type="entry name" value="Ammonium transporter AmtB like domains"/>
    <property type="match status" value="1"/>
</dbReference>
<dbReference type="OMA" id="ERGRLWP"/>
<accession>A0A0L0DMP5</accession>
<feature type="transmembrane region" description="Helical" evidence="8">
    <location>
        <begin position="23"/>
        <end position="41"/>
    </location>
</feature>
<evidence type="ECO:0000256" key="1">
    <source>
        <dbReference type="ARBA" id="ARBA00004141"/>
    </source>
</evidence>
<dbReference type="STRING" id="461836.A0A0L0DMP5"/>
<feature type="transmembrane region" description="Helical" evidence="8">
    <location>
        <begin position="242"/>
        <end position="262"/>
    </location>
</feature>
<keyword evidence="3 8" id="KW-0813">Transport</keyword>
<dbReference type="PROSITE" id="PS01219">
    <property type="entry name" value="AMMONIUM_TRANSP"/>
    <property type="match status" value="1"/>
</dbReference>
<dbReference type="PANTHER" id="PTHR43029:SF21">
    <property type="entry name" value="AMMONIUM TRANSPORTER 1"/>
    <property type="match status" value="1"/>
</dbReference>
<evidence type="ECO:0000256" key="4">
    <source>
        <dbReference type="ARBA" id="ARBA00022692"/>
    </source>
</evidence>
<comment type="similarity">
    <text evidence="2 8">Belongs to the ammonia transporter channel (TC 1.A.11.2) family.</text>
</comment>
<keyword evidence="11" id="KW-1185">Reference proteome</keyword>
<evidence type="ECO:0000313" key="11">
    <source>
        <dbReference type="Proteomes" id="UP000054408"/>
    </source>
</evidence>
<dbReference type="NCBIfam" id="TIGR00836">
    <property type="entry name" value="amt"/>
    <property type="match status" value="1"/>
</dbReference>
<feature type="transmembrane region" description="Helical" evidence="8">
    <location>
        <begin position="114"/>
        <end position="134"/>
    </location>
</feature>
<dbReference type="PANTHER" id="PTHR43029">
    <property type="entry name" value="AMMONIUM TRANSPORTER MEP2"/>
    <property type="match status" value="1"/>
</dbReference>
<dbReference type="GeneID" id="25561017"/>
<feature type="transmembrane region" description="Helical" evidence="8">
    <location>
        <begin position="53"/>
        <end position="78"/>
    </location>
</feature>
<dbReference type="OrthoDB" id="534912at2759"/>
<feature type="transmembrane region" description="Helical" evidence="8">
    <location>
        <begin position="375"/>
        <end position="396"/>
    </location>
</feature>
<proteinExistence type="inferred from homology"/>
<keyword evidence="4 8" id="KW-0812">Transmembrane</keyword>
<feature type="transmembrane region" description="Helical" evidence="8">
    <location>
        <begin position="274"/>
        <end position="291"/>
    </location>
</feature>
<gene>
    <name evidence="10" type="ORF">AMSG_01261</name>
</gene>
<comment type="subcellular location">
    <subcellularLocation>
        <location evidence="8">Cell membrane</location>
        <topology evidence="8">Multi-pass membrane protein</topology>
    </subcellularLocation>
    <subcellularLocation>
        <location evidence="1">Membrane</location>
        <topology evidence="1">Multi-pass membrane protein</topology>
    </subcellularLocation>
</comment>
<feature type="domain" description="Ammonium transporter AmtB-like" evidence="9">
    <location>
        <begin position="22"/>
        <end position="425"/>
    </location>
</feature>
<evidence type="ECO:0000256" key="8">
    <source>
        <dbReference type="RuleBase" id="RU362002"/>
    </source>
</evidence>
<evidence type="ECO:0000256" key="7">
    <source>
        <dbReference type="ARBA" id="ARBA00023177"/>
    </source>
</evidence>
<keyword evidence="5 8" id="KW-1133">Transmembrane helix</keyword>
<dbReference type="EMBL" id="GL349437">
    <property type="protein sequence ID" value="KNC53550.1"/>
    <property type="molecule type" value="Genomic_DNA"/>
</dbReference>
<keyword evidence="6 8" id="KW-0472">Membrane</keyword>
<protein>
    <recommendedName>
        <fullName evidence="8">Ammonium transporter</fullName>
    </recommendedName>
</protein>
<evidence type="ECO:0000256" key="3">
    <source>
        <dbReference type="ARBA" id="ARBA00022448"/>
    </source>
</evidence>
<dbReference type="InterPro" id="IPR001905">
    <property type="entry name" value="Ammonium_transpt"/>
</dbReference>
<dbReference type="InterPro" id="IPR029020">
    <property type="entry name" value="Ammonium/urea_transptr"/>
</dbReference>
<feature type="transmembrane region" description="Helical" evidence="8">
    <location>
        <begin position="329"/>
        <end position="348"/>
    </location>
</feature>
<dbReference type="SUPFAM" id="SSF111352">
    <property type="entry name" value="Ammonium transporter"/>
    <property type="match status" value="1"/>
</dbReference>
<dbReference type="InterPro" id="IPR018047">
    <property type="entry name" value="Ammonium_transpt_CS"/>
</dbReference>
<feature type="transmembrane region" description="Helical" evidence="8">
    <location>
        <begin position="141"/>
        <end position="163"/>
    </location>
</feature>
<dbReference type="AlphaFoldDB" id="A0A0L0DMP5"/>
<sequence length="495" mass="52588">MVDADTATKLIQNCTPNLADSAFMAWAAAQVFVMIPALAMFEGGLVRSKNVLSLFAQIFVGLAVLSVMFFLVGFSLIFGDDKGGFIGGLDYVALKGFDPSTCFGRVATLPSTLYALYECMFAVITPLLITGAFAERLTFRAYVVFIVVWELTVYYPVAHWIWGGGWLMQRGALDFAGGIVVHTTAGAAALVTAVMLGARAGHGVSHALKPHSVPLTMIGGGLLWFGWFGFNGGSAYRSGGDAASATLNTHIAASACGVVWLLISWKREGRPHTVDVMNGIIAGLAGITPVAGYCSPVAALVIGIVLGLLADGAVILLTDVLHIDDALEVSAVHGATGLIGSLATGFVASSTYSDAVTNEGLFIHGGSGKLLGEQVLAVVVTLAWSGVWSWIIFAFIERVLGWDLRVSAAEEDEGLDVGQHEGHAYLFSRLAIYEEVFPEEETPPPSIFTTARSRSQMRRDHYHGPTSIYTSVDTPLFSSVNGSLRDASRTRSMHV</sequence>
<dbReference type="GO" id="GO:0008519">
    <property type="term" value="F:ammonium channel activity"/>
    <property type="evidence" value="ECO:0007669"/>
    <property type="project" value="InterPro"/>
</dbReference>
<dbReference type="RefSeq" id="XP_013761869.1">
    <property type="nucleotide sequence ID" value="XM_013906415.1"/>
</dbReference>
<dbReference type="GO" id="GO:0005886">
    <property type="term" value="C:plasma membrane"/>
    <property type="evidence" value="ECO:0007669"/>
    <property type="project" value="UniProtKB-SubCell"/>
</dbReference>
<dbReference type="InterPro" id="IPR024041">
    <property type="entry name" value="NH4_transpt_AmtB-like_dom"/>
</dbReference>
<name>A0A0L0DMP5_THETB</name>
<evidence type="ECO:0000256" key="5">
    <source>
        <dbReference type="ARBA" id="ARBA00022989"/>
    </source>
</evidence>
<evidence type="ECO:0000313" key="10">
    <source>
        <dbReference type="EMBL" id="KNC53550.1"/>
    </source>
</evidence>
<feature type="transmembrane region" description="Helical" evidence="8">
    <location>
        <begin position="175"/>
        <end position="200"/>
    </location>
</feature>
<keyword evidence="7 8" id="KW-0924">Ammonia transport</keyword>
<evidence type="ECO:0000259" key="9">
    <source>
        <dbReference type="Pfam" id="PF00909"/>
    </source>
</evidence>
<feature type="transmembrane region" description="Helical" evidence="8">
    <location>
        <begin position="212"/>
        <end position="230"/>
    </location>
</feature>
<dbReference type="Pfam" id="PF00909">
    <property type="entry name" value="Ammonium_transp"/>
    <property type="match status" value="1"/>
</dbReference>
<organism evidence="10 11">
    <name type="scientific">Thecamonas trahens ATCC 50062</name>
    <dbReference type="NCBI Taxonomy" id="461836"/>
    <lineage>
        <taxon>Eukaryota</taxon>
        <taxon>Apusozoa</taxon>
        <taxon>Apusomonadida</taxon>
        <taxon>Apusomonadidae</taxon>
        <taxon>Thecamonas</taxon>
    </lineage>
</organism>